<protein>
    <recommendedName>
        <fullName evidence="3">tRNA(Met) cytidine acetate ligase</fullName>
        <ecNumber evidence="3">6.3.4.-</ecNumber>
    </recommendedName>
</protein>
<keyword evidence="3" id="KW-0820">tRNA-binding</keyword>
<dbReference type="Pfam" id="PF05636">
    <property type="entry name" value="HIGH_NTase1"/>
    <property type="match status" value="1"/>
</dbReference>
<gene>
    <name evidence="3" type="primary">tmcAL</name>
    <name evidence="4" type="ORF">B5F14_06950</name>
</gene>
<dbReference type="Gene3D" id="3.40.50.620">
    <property type="entry name" value="HUPs"/>
    <property type="match status" value="1"/>
</dbReference>
<feature type="binding site" evidence="3">
    <location>
        <position position="140"/>
    </location>
    <ligand>
        <name>ATP</name>
        <dbReference type="ChEBI" id="CHEBI:30616"/>
    </ligand>
</feature>
<feature type="binding site" evidence="3">
    <location>
        <position position="163"/>
    </location>
    <ligand>
        <name>ATP</name>
        <dbReference type="ChEBI" id="CHEBI:30616"/>
    </ligand>
</feature>
<dbReference type="GO" id="GO:0005737">
    <property type="term" value="C:cytoplasm"/>
    <property type="evidence" value="ECO:0007669"/>
    <property type="project" value="UniProtKB-SubCell"/>
</dbReference>
<proteinExistence type="inferred from homology"/>
<comment type="function">
    <text evidence="3">Catalyzes the formation of N(4)-acetylcytidine (ac(4)C) at the wobble position of elongator tRNA(Met), using acetate and ATP as substrates. First activates an acetate ion to form acetyladenylate (Ac-AMP) and then transfers the acetyl group to tRNA to form ac(4)C34.</text>
</comment>
<keyword evidence="3" id="KW-0547">Nucleotide-binding</keyword>
<dbReference type="GO" id="GO:0006400">
    <property type="term" value="P:tRNA modification"/>
    <property type="evidence" value="ECO:0007669"/>
    <property type="project" value="UniProtKB-UniRule"/>
</dbReference>
<dbReference type="GO" id="GO:0005524">
    <property type="term" value="F:ATP binding"/>
    <property type="evidence" value="ECO:0007669"/>
    <property type="project" value="UniProtKB-KW"/>
</dbReference>
<comment type="similarity">
    <text evidence="3">Belongs to the TmcAL family.</text>
</comment>
<keyword evidence="2 3" id="KW-0694">RNA-binding</keyword>
<dbReference type="RefSeq" id="WP_087158793.1">
    <property type="nucleotide sequence ID" value="NZ_NFKM01000012.1"/>
</dbReference>
<evidence type="ECO:0000256" key="2">
    <source>
        <dbReference type="ARBA" id="ARBA00022884"/>
    </source>
</evidence>
<reference evidence="5" key="1">
    <citation type="submission" date="2017-04" db="EMBL/GenBank/DDBJ databases">
        <title>Function of individual gut microbiota members based on whole genome sequencing of pure cultures obtained from chicken caecum.</title>
        <authorList>
            <person name="Medvecky M."/>
            <person name="Cejkova D."/>
            <person name="Polansky O."/>
            <person name="Karasova D."/>
            <person name="Kubasova T."/>
            <person name="Cizek A."/>
            <person name="Rychlik I."/>
        </authorList>
    </citation>
    <scope>NUCLEOTIDE SEQUENCE [LARGE SCALE GENOMIC DNA]</scope>
    <source>
        <strain evidence="5">An178</strain>
    </source>
</reference>
<comment type="catalytic activity">
    <reaction evidence="3">
        <text>cytidine(34) in elongator tRNA(Met) + acetate + ATP = N(4)-acetylcytidine(34) in elongator tRNA(Met) + AMP + diphosphate</text>
        <dbReference type="Rhea" id="RHEA:58144"/>
        <dbReference type="Rhea" id="RHEA-COMP:10693"/>
        <dbReference type="Rhea" id="RHEA-COMP:10694"/>
        <dbReference type="ChEBI" id="CHEBI:30089"/>
        <dbReference type="ChEBI" id="CHEBI:30616"/>
        <dbReference type="ChEBI" id="CHEBI:33019"/>
        <dbReference type="ChEBI" id="CHEBI:74900"/>
        <dbReference type="ChEBI" id="CHEBI:82748"/>
        <dbReference type="ChEBI" id="CHEBI:456215"/>
    </reaction>
</comment>
<dbReference type="InterPro" id="IPR014729">
    <property type="entry name" value="Rossmann-like_a/b/a_fold"/>
</dbReference>
<sequence length="341" mass="39113">MKTVGIITEYNPFHQGHIYHIQKAKQYGDVLVAICSGFYSQRGLPSLISRQDKTKLALQNGVDLVLELPACYASQSADYFAKYAIQSLSCLNVDTICFGSETNDIEYLKKYTNELSSITIDPTLSQSLNTSRALDSLGSNDILGIQYIRFCQDHGIEPVCIQRNNDFISATKTRADYFAGKKQFNDQYFLKEQNWQSYYPYLKTFLLMTPASYLSSLFMVNEGIEFRLKENARKYDDWQTFLNASISKTYTRARIQRTCLFILLQISKEEMQTNASFYGVKVLGFNKKGQQLLKQNKDQPIYTRFGDLPDFLKEVEIKSKALYNSVLTTPLKESEIIRYAG</sequence>
<dbReference type="GO" id="GO:0016879">
    <property type="term" value="F:ligase activity, forming carbon-nitrogen bonds"/>
    <property type="evidence" value="ECO:0007669"/>
    <property type="project" value="UniProtKB-UniRule"/>
</dbReference>
<name>A0A1Y4LT39_9FIRM</name>
<accession>A0A1Y4LT39</accession>
<dbReference type="PANTHER" id="PTHR37825:SF1">
    <property type="entry name" value="TRNA(MET) CYTIDINE ACETATE LIGASE"/>
    <property type="match status" value="1"/>
</dbReference>
<dbReference type="EMBL" id="NFKM01000012">
    <property type="protein sequence ID" value="OUP59818.1"/>
    <property type="molecule type" value="Genomic_DNA"/>
</dbReference>
<comment type="caution">
    <text evidence="4">The sequence shown here is derived from an EMBL/GenBank/DDBJ whole genome shotgun (WGS) entry which is preliminary data.</text>
</comment>
<keyword evidence="3" id="KW-0067">ATP-binding</keyword>
<evidence type="ECO:0000313" key="5">
    <source>
        <dbReference type="Proteomes" id="UP000195447"/>
    </source>
</evidence>
<keyword evidence="3" id="KW-0963">Cytoplasm</keyword>
<dbReference type="PANTHER" id="PTHR37825">
    <property type="entry name" value="TRNA(MET) CYTIDINE ACETATE LIGASE"/>
    <property type="match status" value="1"/>
</dbReference>
<organism evidence="4 5">
    <name type="scientific">Faecalitalea cylindroides</name>
    <dbReference type="NCBI Taxonomy" id="39483"/>
    <lineage>
        <taxon>Bacteria</taxon>
        <taxon>Bacillati</taxon>
        <taxon>Bacillota</taxon>
        <taxon>Erysipelotrichia</taxon>
        <taxon>Erysipelotrichales</taxon>
        <taxon>Erysipelotrichaceae</taxon>
        <taxon>Faecalitalea</taxon>
    </lineage>
</organism>
<keyword evidence="5" id="KW-1185">Reference proteome</keyword>
<comment type="caution">
    <text evidence="3">Lacks conserved residue(s) required for the propagation of feature annotation.</text>
</comment>
<keyword evidence="3" id="KW-0436">Ligase</keyword>
<dbReference type="InterPro" id="IPR004821">
    <property type="entry name" value="Cyt_trans-like"/>
</dbReference>
<dbReference type="HAMAP" id="MF_01539">
    <property type="entry name" value="TmcAL"/>
    <property type="match status" value="1"/>
</dbReference>
<dbReference type="Proteomes" id="UP000195447">
    <property type="component" value="Unassembled WGS sequence"/>
</dbReference>
<dbReference type="EC" id="6.3.4.-" evidence="3"/>
<evidence type="ECO:0000256" key="1">
    <source>
        <dbReference type="ARBA" id="ARBA00022694"/>
    </source>
</evidence>
<dbReference type="InterPro" id="IPR008513">
    <property type="entry name" value="tRNA(Met)_cyd_acetate_ligase"/>
</dbReference>
<keyword evidence="1 3" id="KW-0819">tRNA processing</keyword>
<evidence type="ECO:0000256" key="3">
    <source>
        <dbReference type="HAMAP-Rule" id="MF_01539"/>
    </source>
</evidence>
<dbReference type="AlphaFoldDB" id="A0A1Y4LT39"/>
<comment type="subcellular location">
    <subcellularLocation>
        <location evidence="3">Cytoplasm</location>
    </subcellularLocation>
</comment>
<evidence type="ECO:0000313" key="4">
    <source>
        <dbReference type="EMBL" id="OUP59818.1"/>
    </source>
</evidence>
<feature type="binding site" evidence="3">
    <location>
        <begin position="7"/>
        <end position="20"/>
    </location>
    <ligand>
        <name>ATP</name>
        <dbReference type="ChEBI" id="CHEBI:30616"/>
    </ligand>
</feature>
<dbReference type="SUPFAM" id="SSF52374">
    <property type="entry name" value="Nucleotidylyl transferase"/>
    <property type="match status" value="1"/>
</dbReference>
<dbReference type="NCBIfam" id="TIGR00125">
    <property type="entry name" value="cyt_tran_rel"/>
    <property type="match status" value="1"/>
</dbReference>
<feature type="binding site" evidence="3">
    <location>
        <position position="99"/>
    </location>
    <ligand>
        <name>ATP</name>
        <dbReference type="ChEBI" id="CHEBI:30616"/>
    </ligand>
</feature>
<dbReference type="GO" id="GO:0000049">
    <property type="term" value="F:tRNA binding"/>
    <property type="evidence" value="ECO:0007669"/>
    <property type="project" value="UniProtKB-KW"/>
</dbReference>